<keyword evidence="3" id="KW-1185">Reference proteome</keyword>
<keyword evidence="1" id="KW-0472">Membrane</keyword>
<feature type="transmembrane region" description="Helical" evidence="1">
    <location>
        <begin position="39"/>
        <end position="59"/>
    </location>
</feature>
<dbReference type="RefSeq" id="WP_135763398.1">
    <property type="nucleotide sequence ID" value="NZ_RQHV01000036.1"/>
</dbReference>
<dbReference type="EMBL" id="RQHV01000036">
    <property type="protein sequence ID" value="TGN11956.1"/>
    <property type="molecule type" value="Genomic_DNA"/>
</dbReference>
<feature type="transmembrane region" description="Helical" evidence="1">
    <location>
        <begin position="65"/>
        <end position="90"/>
    </location>
</feature>
<keyword evidence="1" id="KW-0812">Transmembrane</keyword>
<evidence type="ECO:0000256" key="1">
    <source>
        <dbReference type="SAM" id="Phobius"/>
    </source>
</evidence>
<accession>A0A4R9LT89</accession>
<dbReference type="Proteomes" id="UP000298264">
    <property type="component" value="Unassembled WGS sequence"/>
</dbReference>
<sequence length="99" mass="11829">MLLYFILFHPVLTLAVFPFYWLVHFILATKYKLKYDFLLFYFAGFTFTILGMPLTFFFLSFPFVWLQWLFVVISYLLLLVAGAFASIIYISRISIKIQK</sequence>
<dbReference type="AlphaFoldDB" id="A0A4R9LT89"/>
<dbReference type="OrthoDB" id="9934135at2"/>
<comment type="caution">
    <text evidence="2">The sequence shown here is derived from an EMBL/GenBank/DDBJ whole genome shotgun (WGS) entry which is preliminary data.</text>
</comment>
<organism evidence="2 3">
    <name type="scientific">Leptospira ilyithenensis</name>
    <dbReference type="NCBI Taxonomy" id="2484901"/>
    <lineage>
        <taxon>Bacteria</taxon>
        <taxon>Pseudomonadati</taxon>
        <taxon>Spirochaetota</taxon>
        <taxon>Spirochaetia</taxon>
        <taxon>Leptospirales</taxon>
        <taxon>Leptospiraceae</taxon>
        <taxon>Leptospira</taxon>
    </lineage>
</organism>
<keyword evidence="1" id="KW-1133">Transmembrane helix</keyword>
<protein>
    <submittedName>
        <fullName evidence="2">Uncharacterized protein</fullName>
    </submittedName>
</protein>
<evidence type="ECO:0000313" key="2">
    <source>
        <dbReference type="EMBL" id="TGN11956.1"/>
    </source>
</evidence>
<feature type="transmembrane region" description="Helical" evidence="1">
    <location>
        <begin position="6"/>
        <end position="27"/>
    </location>
</feature>
<gene>
    <name evidence="2" type="ORF">EHS11_05465</name>
</gene>
<proteinExistence type="predicted"/>
<name>A0A4R9LT89_9LEPT</name>
<evidence type="ECO:0000313" key="3">
    <source>
        <dbReference type="Proteomes" id="UP000298264"/>
    </source>
</evidence>
<reference evidence="2" key="1">
    <citation type="journal article" date="2019" name="PLoS Negl. Trop. Dis.">
        <title>Revisiting the worldwide diversity of Leptospira species in the environment.</title>
        <authorList>
            <person name="Vincent A.T."/>
            <person name="Schiettekatte O."/>
            <person name="Bourhy P."/>
            <person name="Veyrier F.J."/>
            <person name="Picardeau M."/>
        </authorList>
    </citation>
    <scope>NUCLEOTIDE SEQUENCE [LARGE SCALE GENOMIC DNA]</scope>
    <source>
        <strain evidence="2">201400974</strain>
    </source>
</reference>